<dbReference type="OrthoDB" id="10421668at2759"/>
<dbReference type="AlphaFoldDB" id="A0A7J6NFS0"/>
<dbReference type="InterPro" id="IPR021109">
    <property type="entry name" value="Peptidase_aspartic_dom_sf"/>
</dbReference>
<dbReference type="Gene3D" id="2.40.70.10">
    <property type="entry name" value="Acid Proteases"/>
    <property type="match status" value="1"/>
</dbReference>
<gene>
    <name evidence="3" type="ORF">FOZ60_010194</name>
</gene>
<organism evidence="3 4">
    <name type="scientific">Perkinsus olseni</name>
    <name type="common">Perkinsus atlanticus</name>
    <dbReference type="NCBI Taxonomy" id="32597"/>
    <lineage>
        <taxon>Eukaryota</taxon>
        <taxon>Sar</taxon>
        <taxon>Alveolata</taxon>
        <taxon>Perkinsozoa</taxon>
        <taxon>Perkinsea</taxon>
        <taxon>Perkinsida</taxon>
        <taxon>Perkinsidae</taxon>
        <taxon>Perkinsus</taxon>
    </lineage>
</organism>
<dbReference type="Proteomes" id="UP000541610">
    <property type="component" value="Unassembled WGS sequence"/>
</dbReference>
<keyword evidence="1" id="KW-0732">Signal</keyword>
<sequence>MRTVAAFALLKAWLYICRESSALLPDAPAKTVTMPVEEGFVAVEIDGQEVELRLDSGYYGLAVMDGRWYKRKYGGDACDWWGSGCYFCPKKAPCKFKHAKDKIKDDFADNSSIKGLPRTGALVMDGHEPTDVNFMVSRHTVWTDNETTPWGFFGISCSPPGVTRQSLLDTLFRKNVVGRLSYTLRTNTSQDADFISGNLTLGETINESEAGQYIYTKFVFSPSHHRALTAVFVYSLGLFDEAGNLKSKEGLTHRGPGSYLAIVDTGTNGLYLPRLNLVEDMLRSLQAKLRRKGYSKERISQMWRRDRNGFLNVKVEAVSFLPVLGLAITEGPGALVVKIRPKHYCVTLVDGEVVVNVQYHANAVLGTPFFTAYTVHVDYTDHKIALLEN</sequence>
<dbReference type="InterPro" id="IPR033121">
    <property type="entry name" value="PEPTIDASE_A1"/>
</dbReference>
<comment type="caution">
    <text evidence="3">The sequence shown here is derived from an EMBL/GenBank/DDBJ whole genome shotgun (WGS) entry which is preliminary data.</text>
</comment>
<dbReference type="SUPFAM" id="SSF50630">
    <property type="entry name" value="Acid proteases"/>
    <property type="match status" value="1"/>
</dbReference>
<dbReference type="PROSITE" id="PS51767">
    <property type="entry name" value="PEPTIDASE_A1"/>
    <property type="match status" value="1"/>
</dbReference>
<feature type="domain" description="Peptidase A1" evidence="2">
    <location>
        <begin position="37"/>
        <end position="387"/>
    </location>
</feature>
<accession>A0A7J6NFS0</accession>
<evidence type="ECO:0000259" key="2">
    <source>
        <dbReference type="PROSITE" id="PS51767"/>
    </source>
</evidence>
<evidence type="ECO:0000313" key="4">
    <source>
        <dbReference type="Proteomes" id="UP000541610"/>
    </source>
</evidence>
<evidence type="ECO:0000313" key="3">
    <source>
        <dbReference type="EMBL" id="KAF4682748.1"/>
    </source>
</evidence>
<feature type="signal peptide" evidence="1">
    <location>
        <begin position="1"/>
        <end position="22"/>
    </location>
</feature>
<reference evidence="3 4" key="1">
    <citation type="submission" date="2020-04" db="EMBL/GenBank/DDBJ databases">
        <title>Perkinsus olseni comparative genomics.</title>
        <authorList>
            <person name="Bogema D.R."/>
        </authorList>
    </citation>
    <scope>NUCLEOTIDE SEQUENCE [LARGE SCALE GENOMIC DNA]</scope>
    <source>
        <strain evidence="3">00978-12</strain>
    </source>
</reference>
<name>A0A7J6NFS0_PEROL</name>
<feature type="chain" id="PRO_5029581877" description="Peptidase A1 domain-containing protein" evidence="1">
    <location>
        <begin position="23"/>
        <end position="389"/>
    </location>
</feature>
<evidence type="ECO:0000256" key="1">
    <source>
        <dbReference type="SAM" id="SignalP"/>
    </source>
</evidence>
<dbReference type="EMBL" id="JABANP010000410">
    <property type="protein sequence ID" value="KAF4682748.1"/>
    <property type="molecule type" value="Genomic_DNA"/>
</dbReference>
<proteinExistence type="predicted"/>
<protein>
    <recommendedName>
        <fullName evidence="2">Peptidase A1 domain-containing protein</fullName>
    </recommendedName>
</protein>